<organism evidence="1 2">
    <name type="scientific">Petralouisia muris</name>
    <dbReference type="NCBI Taxonomy" id="3032872"/>
    <lineage>
        <taxon>Bacteria</taxon>
        <taxon>Bacillati</taxon>
        <taxon>Bacillota</taxon>
        <taxon>Clostridia</taxon>
        <taxon>Lachnospirales</taxon>
        <taxon>Lachnospiraceae</taxon>
        <taxon>Petralouisia</taxon>
    </lineage>
</organism>
<comment type="caution">
    <text evidence="1">The sequence shown here is derived from an EMBL/GenBank/DDBJ whole genome shotgun (WGS) entry which is preliminary data.</text>
</comment>
<evidence type="ECO:0000313" key="2">
    <source>
        <dbReference type="Proteomes" id="UP000304953"/>
    </source>
</evidence>
<proteinExistence type="predicted"/>
<protein>
    <submittedName>
        <fullName evidence="1">Uncharacterized protein</fullName>
    </submittedName>
</protein>
<keyword evidence="2" id="KW-1185">Reference proteome</keyword>
<dbReference type="EMBL" id="SRYA01000011">
    <property type="protein sequence ID" value="TGY97005.1"/>
    <property type="molecule type" value="Genomic_DNA"/>
</dbReference>
<name>A0AC61RZ35_9FIRM</name>
<sequence length="59" mass="6234">MDWQQARSPFGATITATGIFFQAIGKPTPATVLSLSRQIVYLLSATLLLPMALGVEGAL</sequence>
<gene>
    <name evidence="1" type="ORF">E5329_07250</name>
</gene>
<reference evidence="1" key="1">
    <citation type="submission" date="2019-04" db="EMBL/GenBank/DDBJ databases">
        <title>Microbes associate with the intestines of laboratory mice.</title>
        <authorList>
            <person name="Navarre W."/>
            <person name="Wong E."/>
            <person name="Huang K."/>
            <person name="Tropini C."/>
            <person name="Ng K."/>
            <person name="Yu B."/>
        </authorList>
    </citation>
    <scope>NUCLEOTIDE SEQUENCE</scope>
    <source>
        <strain evidence="1">NM01_1-7b</strain>
    </source>
</reference>
<evidence type="ECO:0000313" key="1">
    <source>
        <dbReference type="EMBL" id="TGY97005.1"/>
    </source>
</evidence>
<accession>A0AC61RZ35</accession>
<dbReference type="Proteomes" id="UP000304953">
    <property type="component" value="Unassembled WGS sequence"/>
</dbReference>